<dbReference type="EMBL" id="WJJP01000115">
    <property type="protein sequence ID" value="MBD3323669.1"/>
    <property type="molecule type" value="Genomic_DNA"/>
</dbReference>
<comment type="caution">
    <text evidence="2">The sequence shown here is derived from an EMBL/GenBank/DDBJ whole genome shotgun (WGS) entry which is preliminary data.</text>
</comment>
<reference evidence="2" key="1">
    <citation type="submission" date="2019-11" db="EMBL/GenBank/DDBJ databases">
        <title>Microbial mats filling the niche in hypersaline microbial mats.</title>
        <authorList>
            <person name="Wong H.L."/>
            <person name="Macleod F.I."/>
            <person name="White R.A. III"/>
            <person name="Burns B.P."/>
        </authorList>
    </citation>
    <scope>NUCLEOTIDE SEQUENCE</scope>
    <source>
        <strain evidence="2">Rbin_158</strain>
    </source>
</reference>
<gene>
    <name evidence="2" type="ORF">GF339_03735</name>
</gene>
<sequence>MRRFITRLLKVLLFCCFLVTLAGFSGIATIRYIFATSEVTIPDLRGKDLDYASDLLAQHQLTLKVVDQQLNATIPKDHVIAQDPEPDTQIPKMHTVRIILSNGLESTLVPDLIGKSWQEATRLLRQQQFRIGHIAYAHSPTVPIDKVIAQTPLPNRETEARIAVDLLVSRGPYKTVMVMPDLVEEQLAYARQTVEQLGLVVGKIEHERYEGIPSDTVLSQNPKPGALVEEQDIVTLVVSGSPGRGMMPGTSGATSVQYQSLAYIVPPGRFEREVAVIVKNVEGITEIYRQLVPPGNRIVVRVPVIGETVVEIYLDGTLETIQRLDAQ</sequence>
<accession>A0A9D5Q4F6</accession>
<dbReference type="InterPro" id="IPR005543">
    <property type="entry name" value="PASTA_dom"/>
</dbReference>
<name>A0A9D5Q4F6_9BACT</name>
<feature type="domain" description="PASTA" evidence="1">
    <location>
        <begin position="103"/>
        <end position="170"/>
    </location>
</feature>
<evidence type="ECO:0000313" key="2">
    <source>
        <dbReference type="EMBL" id="MBD3323669.1"/>
    </source>
</evidence>
<feature type="domain" description="PASTA" evidence="1">
    <location>
        <begin position="35"/>
        <end position="102"/>
    </location>
</feature>
<dbReference type="CDD" id="cd06577">
    <property type="entry name" value="PASTA_pknB"/>
    <property type="match status" value="3"/>
</dbReference>
<dbReference type="Pfam" id="PF03793">
    <property type="entry name" value="PASTA"/>
    <property type="match status" value="3"/>
</dbReference>
<organism evidence="2 3">
    <name type="scientific">candidate division KSB3 bacterium</name>
    <dbReference type="NCBI Taxonomy" id="2044937"/>
    <lineage>
        <taxon>Bacteria</taxon>
        <taxon>candidate division KSB3</taxon>
    </lineage>
</organism>
<evidence type="ECO:0000259" key="1">
    <source>
        <dbReference type="PROSITE" id="PS51178"/>
    </source>
</evidence>
<dbReference type="PROSITE" id="PS51178">
    <property type="entry name" value="PASTA"/>
    <property type="match status" value="3"/>
</dbReference>
<dbReference type="AlphaFoldDB" id="A0A9D5Q4F6"/>
<evidence type="ECO:0000313" key="3">
    <source>
        <dbReference type="Proteomes" id="UP000649604"/>
    </source>
</evidence>
<dbReference type="Gene3D" id="3.30.10.20">
    <property type="match status" value="3"/>
</dbReference>
<dbReference type="Proteomes" id="UP000649604">
    <property type="component" value="Unassembled WGS sequence"/>
</dbReference>
<proteinExistence type="predicted"/>
<protein>
    <submittedName>
        <fullName evidence="2">PASTA domain-containing protein</fullName>
    </submittedName>
</protein>
<dbReference type="SMART" id="SM00740">
    <property type="entry name" value="PASTA"/>
    <property type="match status" value="3"/>
</dbReference>
<feature type="domain" description="PASTA" evidence="1">
    <location>
        <begin position="173"/>
        <end position="240"/>
    </location>
</feature>